<evidence type="ECO:0000256" key="3">
    <source>
        <dbReference type="ARBA" id="ARBA00022777"/>
    </source>
</evidence>
<accession>A0A2U2B4I8</accession>
<evidence type="ECO:0000259" key="8">
    <source>
        <dbReference type="Pfam" id="PF08544"/>
    </source>
</evidence>
<dbReference type="InterPro" id="IPR006204">
    <property type="entry name" value="GHMP_kinase_N_dom"/>
</dbReference>
<dbReference type="PRINTS" id="PR00960">
    <property type="entry name" value="LMBPPROTEIN"/>
</dbReference>
<dbReference type="Pfam" id="PF00288">
    <property type="entry name" value="GHMP_kinases_N"/>
    <property type="match status" value="1"/>
</dbReference>
<evidence type="ECO:0000259" key="6">
    <source>
        <dbReference type="Pfam" id="PF00288"/>
    </source>
</evidence>
<dbReference type="InterPro" id="IPR036554">
    <property type="entry name" value="GHMP_kinase_C_sf"/>
</dbReference>
<dbReference type="GO" id="GO:0016779">
    <property type="term" value="F:nucleotidyltransferase activity"/>
    <property type="evidence" value="ECO:0007669"/>
    <property type="project" value="UniProtKB-KW"/>
</dbReference>
<dbReference type="Gene3D" id="3.30.230.120">
    <property type="match status" value="1"/>
</dbReference>
<protein>
    <submittedName>
        <fullName evidence="9">Bifunctional fucokinase/L-fucose-1-P-guanylyltransferase</fullName>
    </submittedName>
</protein>
<dbReference type="InterPro" id="IPR013750">
    <property type="entry name" value="GHMP_kinase_C_dom"/>
</dbReference>
<dbReference type="AlphaFoldDB" id="A0A2U2B4I8"/>
<comment type="similarity">
    <text evidence="5">Belongs to the GHMP kinase family.</text>
</comment>
<proteinExistence type="inferred from homology"/>
<keyword evidence="3 9" id="KW-0418">Kinase</keyword>
<dbReference type="InterPro" id="IPR020568">
    <property type="entry name" value="Ribosomal_Su5_D2-typ_SF"/>
</dbReference>
<dbReference type="InterPro" id="IPR012887">
    <property type="entry name" value="GDP_fucose_pyrophosphorylase"/>
</dbReference>
<dbReference type="EMBL" id="QEWP01000021">
    <property type="protein sequence ID" value="PWD97973.1"/>
    <property type="molecule type" value="Genomic_DNA"/>
</dbReference>
<gene>
    <name evidence="9" type="primary">fkp</name>
    <name evidence="9" type="ORF">DDZ16_18045</name>
</gene>
<dbReference type="Pfam" id="PF08544">
    <property type="entry name" value="GHMP_kinases_C"/>
    <property type="match status" value="1"/>
</dbReference>
<evidence type="ECO:0000256" key="4">
    <source>
        <dbReference type="ARBA" id="ARBA00022840"/>
    </source>
</evidence>
<dbReference type="OrthoDB" id="9812992at2"/>
<dbReference type="PANTHER" id="PTHR32463">
    <property type="entry name" value="L-FUCOSE KINASE"/>
    <property type="match status" value="1"/>
</dbReference>
<dbReference type="InterPro" id="IPR001174">
    <property type="entry name" value="HddA/FKP"/>
</dbReference>
<dbReference type="Pfam" id="PF07959">
    <property type="entry name" value="Fucose_pyrophosphorylase"/>
    <property type="match status" value="1"/>
</dbReference>
<keyword evidence="1 9" id="KW-0808">Transferase</keyword>
<dbReference type="GO" id="GO:0005524">
    <property type="term" value="F:ATP binding"/>
    <property type="evidence" value="ECO:0007669"/>
    <property type="project" value="UniProtKB-KW"/>
</dbReference>
<evidence type="ECO:0000259" key="7">
    <source>
        <dbReference type="Pfam" id="PF07959"/>
    </source>
</evidence>
<dbReference type="RefSeq" id="WP_109265876.1">
    <property type="nucleotide sequence ID" value="NZ_QEWP01000021.1"/>
</dbReference>
<dbReference type="GO" id="GO:0050201">
    <property type="term" value="F:fucokinase activity"/>
    <property type="evidence" value="ECO:0007669"/>
    <property type="project" value="TreeGrafter"/>
</dbReference>
<dbReference type="SUPFAM" id="SSF54211">
    <property type="entry name" value="Ribosomal protein S5 domain 2-like"/>
    <property type="match status" value="1"/>
</dbReference>
<dbReference type="InterPro" id="IPR052203">
    <property type="entry name" value="GHMP_Kinase-Related"/>
</dbReference>
<feature type="domain" description="GHMP kinase N-terminal" evidence="6">
    <location>
        <begin position="713"/>
        <end position="792"/>
    </location>
</feature>
<keyword evidence="10" id="KW-1185">Reference proteome</keyword>
<evidence type="ECO:0000256" key="5">
    <source>
        <dbReference type="ARBA" id="ARBA00038121"/>
    </source>
</evidence>
<dbReference type="PANTHER" id="PTHR32463:SF0">
    <property type="entry name" value="L-FUCOSE KINASE"/>
    <property type="match status" value="1"/>
</dbReference>
<comment type="caution">
    <text evidence="9">The sequence shown here is derived from an EMBL/GenBank/DDBJ whole genome shotgun (WGS) entry which is preliminary data.</text>
</comment>
<reference evidence="9 10" key="1">
    <citation type="submission" date="2018-05" db="EMBL/GenBank/DDBJ databases">
        <title>Marinilabilia rubrum sp. nov., isolated from saltern sediment.</title>
        <authorList>
            <person name="Zhang R."/>
        </authorList>
    </citation>
    <scope>NUCLEOTIDE SEQUENCE [LARGE SCALE GENOMIC DNA]</scope>
    <source>
        <strain evidence="9 10">WTE16</strain>
    </source>
</reference>
<keyword evidence="2" id="KW-0547">Nucleotide-binding</keyword>
<dbReference type="Proteomes" id="UP000244956">
    <property type="component" value="Unassembled WGS sequence"/>
</dbReference>
<keyword evidence="9" id="KW-0548">Nucleotidyltransferase</keyword>
<keyword evidence="4" id="KW-0067">ATP-binding</keyword>
<name>A0A2U2B4I8_9BACT</name>
<dbReference type="SUPFAM" id="SSF55060">
    <property type="entry name" value="GHMP Kinase, C-terminal domain"/>
    <property type="match status" value="1"/>
</dbReference>
<evidence type="ECO:0000313" key="9">
    <source>
        <dbReference type="EMBL" id="PWD97973.1"/>
    </source>
</evidence>
<organism evidence="9 10">
    <name type="scientific">Marinilabilia rubra</name>
    <dbReference type="NCBI Taxonomy" id="2162893"/>
    <lineage>
        <taxon>Bacteria</taxon>
        <taxon>Pseudomonadati</taxon>
        <taxon>Bacteroidota</taxon>
        <taxon>Bacteroidia</taxon>
        <taxon>Marinilabiliales</taxon>
        <taxon>Marinilabiliaceae</taxon>
        <taxon>Marinilabilia</taxon>
    </lineage>
</organism>
<evidence type="ECO:0000256" key="2">
    <source>
        <dbReference type="ARBA" id="ARBA00022741"/>
    </source>
</evidence>
<feature type="domain" description="GDP-fucose pyrophosphorylase" evidence="7">
    <location>
        <begin position="83"/>
        <end position="456"/>
    </location>
</feature>
<evidence type="ECO:0000256" key="1">
    <source>
        <dbReference type="ARBA" id="ARBA00022679"/>
    </source>
</evidence>
<dbReference type="NCBIfam" id="NF009948">
    <property type="entry name" value="PRK13412.1"/>
    <property type="match status" value="1"/>
</dbReference>
<evidence type="ECO:0000313" key="10">
    <source>
        <dbReference type="Proteomes" id="UP000244956"/>
    </source>
</evidence>
<sequence>MRESLCQKQPYICIVIIKCQVHMQTLLSLPENLVASFNEIEKSKGRQYYVDCDPEGEKVGSGGGTAWLLSRHFAESGFSDFDDYLKSENKIIIHAGGQSRRLPAYAPLGKVLTPVPVFRWSRGQSLDQNLLDLQLPLYERLMDIAPKGNHTLIASGDVLIRYNKLPAELPQADVICLGIWVDPHLASRHGVFFTPRNNPAQLDFMLQKPSHQKIEELTDSHLFMMDIGVWILSDRAVNTLMNNCSWSGIHFQNGKPSFYDLYSSFGTCLGNNPVNQSTSINDLSVAIVPLEKGEFYHFGTSEELITSTERIQNTVKDRRAILHNRVKPHPSVFVQNARTGIKWDDSHHHIWIENSIVPELWELSNHHVLTGIPENRWSLKLSEGICVDVVPVGEKQLCLRPYHIDDKFSGEAGDDQTRWLGVSLKQWMADRGISLSDAGIDSAEDVQNVRLFPVLEQEQLTEDLVNWMITNDDEGNKFSKLWTSLPRLSASGISQKTNLHRMFQQRSEFRKQNIAALLHNYKHSVFYQSDLSRLAGDFVDGKLEFPNELPKSESPYIRFRNHMLRAQIERLSGKNGGSESDKAFDVLRREIMESVNHRQVPRLNVFRDQIVWGRSPARLDLAGGWSDTPPYCMQTGGRVLNLAVNLNGQPPLQVFIRLSDKPHIVLRSVDNGGFEVVRTFADLSLKDSVGSAFSLPKAALRLAGFHPDFCGAAFNSLEEQLKNFGGGFEISLLAAIPKGSGLGTSSILAATILGVLADFCDLGWDKQAIAHRTLVLEQMLTTGGGWQDQYGGIFPGIKLLETEPGIQSQMSIRWLPDLLFTQLPYKSNWLLYYTGITRVAKNILGEIVRGMFLNQGDRLRVLDAIKDHAFDAYDALQQCDLEKTGRMIRRSWELNKALDPGTTTAEITALVDQIDDLTYGYKLLGAGGGGYLLMCAKDETAASRIRERLIGNTPNSKARFVNMELNNKGLEISRS</sequence>
<dbReference type="GO" id="GO:0042352">
    <property type="term" value="P:GDP-L-fucose salvage"/>
    <property type="evidence" value="ECO:0007669"/>
    <property type="project" value="TreeGrafter"/>
</dbReference>
<feature type="domain" description="GHMP kinase C-terminal" evidence="8">
    <location>
        <begin position="874"/>
        <end position="949"/>
    </location>
</feature>